<evidence type="ECO:0000313" key="3">
    <source>
        <dbReference type="Proteomes" id="UP000054558"/>
    </source>
</evidence>
<name>A0A1Y1I2Q9_KLENI</name>
<evidence type="ECO:0000313" key="2">
    <source>
        <dbReference type="EMBL" id="GAQ84753.1"/>
    </source>
</evidence>
<evidence type="ECO:0000256" key="1">
    <source>
        <dbReference type="SAM" id="MobiDB-lite"/>
    </source>
</evidence>
<keyword evidence="3" id="KW-1185">Reference proteome</keyword>
<reference evidence="2 3" key="1">
    <citation type="journal article" date="2014" name="Nat. Commun.">
        <title>Klebsormidium flaccidum genome reveals primary factors for plant terrestrial adaptation.</title>
        <authorList>
            <person name="Hori K."/>
            <person name="Maruyama F."/>
            <person name="Fujisawa T."/>
            <person name="Togashi T."/>
            <person name="Yamamoto N."/>
            <person name="Seo M."/>
            <person name="Sato S."/>
            <person name="Yamada T."/>
            <person name="Mori H."/>
            <person name="Tajima N."/>
            <person name="Moriyama T."/>
            <person name="Ikeuchi M."/>
            <person name="Watanabe M."/>
            <person name="Wada H."/>
            <person name="Kobayashi K."/>
            <person name="Saito M."/>
            <person name="Masuda T."/>
            <person name="Sasaki-Sekimoto Y."/>
            <person name="Mashiguchi K."/>
            <person name="Awai K."/>
            <person name="Shimojima M."/>
            <person name="Masuda S."/>
            <person name="Iwai M."/>
            <person name="Nobusawa T."/>
            <person name="Narise T."/>
            <person name="Kondo S."/>
            <person name="Saito H."/>
            <person name="Sato R."/>
            <person name="Murakawa M."/>
            <person name="Ihara Y."/>
            <person name="Oshima-Yamada Y."/>
            <person name="Ohtaka K."/>
            <person name="Satoh M."/>
            <person name="Sonobe K."/>
            <person name="Ishii M."/>
            <person name="Ohtani R."/>
            <person name="Kanamori-Sato M."/>
            <person name="Honoki R."/>
            <person name="Miyazaki D."/>
            <person name="Mochizuki H."/>
            <person name="Umetsu J."/>
            <person name="Higashi K."/>
            <person name="Shibata D."/>
            <person name="Kamiya Y."/>
            <person name="Sato N."/>
            <person name="Nakamura Y."/>
            <person name="Tabata S."/>
            <person name="Ida S."/>
            <person name="Kurokawa K."/>
            <person name="Ohta H."/>
        </authorList>
    </citation>
    <scope>NUCLEOTIDE SEQUENCE [LARGE SCALE GENOMIC DNA]</scope>
    <source>
        <strain evidence="2 3">NIES-2285</strain>
    </source>
</reference>
<dbReference type="AlphaFoldDB" id="A0A1Y1I2Q9"/>
<feature type="region of interest" description="Disordered" evidence="1">
    <location>
        <begin position="1"/>
        <end position="27"/>
    </location>
</feature>
<gene>
    <name evidence="2" type="ORF">KFL_002040120</name>
</gene>
<dbReference type="Proteomes" id="UP000054558">
    <property type="component" value="Unassembled WGS sequence"/>
</dbReference>
<proteinExistence type="predicted"/>
<protein>
    <submittedName>
        <fullName evidence="2">Uncharacterized protein</fullName>
    </submittedName>
</protein>
<accession>A0A1Y1I2Q9</accession>
<sequence length="413" mass="46290">MSSAADTDKEVSETSKESARKDATTLADPAPIKSRSHFVSSAVKFKTYDGERYVDVSGFTGQWLQRVSQGQHDFEVWPGSYFKLANEDGESGTGRIEVVEVLECLVRFSDNGCAVRGKKFLSVAAIAEMHPRLQTTLHPAATLVDTEGLCIILLESVQGRAEVFYDQASYAVWQRRWYRPTRHLCLQSLRIVDETASLEPVEMTRKRAADSQMFGGDIGALPSYKGYLDVQALEEFYAMAVSKAVFKRMTDVPGYRTYGASCSLSMPVPIFGRLIEILGKVEKGANYINVRVNDFGLLRYALFRNWPWLADNFKENGRLGLTFPYKDFELGGSVNRAQPLKTRGRITSPFDFRFLCKAPLPQLIIAFSYDVEQPTILNGKWCHYPRCGRFKGGSAIEAEIIDDEPQQGQSSVD</sequence>
<feature type="compositionally biased region" description="Basic and acidic residues" evidence="1">
    <location>
        <begin position="1"/>
        <end position="23"/>
    </location>
</feature>
<dbReference type="EMBL" id="DF237153">
    <property type="protein sequence ID" value="GAQ84753.1"/>
    <property type="molecule type" value="Genomic_DNA"/>
</dbReference>
<organism evidence="2 3">
    <name type="scientific">Klebsormidium nitens</name>
    <name type="common">Green alga</name>
    <name type="synonym">Ulothrix nitens</name>
    <dbReference type="NCBI Taxonomy" id="105231"/>
    <lineage>
        <taxon>Eukaryota</taxon>
        <taxon>Viridiplantae</taxon>
        <taxon>Streptophyta</taxon>
        <taxon>Klebsormidiophyceae</taxon>
        <taxon>Klebsormidiales</taxon>
        <taxon>Klebsormidiaceae</taxon>
        <taxon>Klebsormidium</taxon>
    </lineage>
</organism>